<comment type="subcellular location">
    <subcellularLocation>
        <location evidence="1">Cell membrane</location>
        <topology evidence="1">Multi-pass membrane protein</topology>
    </subcellularLocation>
</comment>
<dbReference type="AlphaFoldDB" id="A0A6C0Y5J4"/>
<feature type="transmembrane region" description="Helical" evidence="7">
    <location>
        <begin position="377"/>
        <end position="393"/>
    </location>
</feature>
<feature type="transmembrane region" description="Helical" evidence="7">
    <location>
        <begin position="287"/>
        <end position="312"/>
    </location>
</feature>
<dbReference type="Pfam" id="PF13440">
    <property type="entry name" value="Polysacc_synt_3"/>
    <property type="match status" value="1"/>
</dbReference>
<name>A0A6C0Y5J4_9GAMM</name>
<keyword evidence="6 7" id="KW-0472">Membrane</keyword>
<evidence type="ECO:0000313" key="9">
    <source>
        <dbReference type="Proteomes" id="UP000503440"/>
    </source>
</evidence>
<evidence type="ECO:0000256" key="5">
    <source>
        <dbReference type="ARBA" id="ARBA00022989"/>
    </source>
</evidence>
<feature type="transmembrane region" description="Helical" evidence="7">
    <location>
        <begin position="414"/>
        <end position="434"/>
    </location>
</feature>
<dbReference type="EMBL" id="CP044455">
    <property type="protein sequence ID" value="QIC71521.1"/>
    <property type="molecule type" value="Genomic_DNA"/>
</dbReference>
<feature type="transmembrane region" description="Helical" evidence="7">
    <location>
        <begin position="40"/>
        <end position="58"/>
    </location>
</feature>
<feature type="transmembrane region" description="Helical" evidence="7">
    <location>
        <begin position="243"/>
        <end position="267"/>
    </location>
</feature>
<dbReference type="RefSeq" id="WP_163146258.1">
    <property type="nucleotide sequence ID" value="NZ_CP044455.1"/>
</dbReference>
<protein>
    <submittedName>
        <fullName evidence="8">Lipopolysaccharide biosynthesis protein</fullName>
    </submittedName>
</protein>
<evidence type="ECO:0000256" key="1">
    <source>
        <dbReference type="ARBA" id="ARBA00004651"/>
    </source>
</evidence>
<feature type="transmembrane region" description="Helical" evidence="7">
    <location>
        <begin position="440"/>
        <end position="461"/>
    </location>
</feature>
<feature type="transmembrane region" description="Helical" evidence="7">
    <location>
        <begin position="109"/>
        <end position="127"/>
    </location>
</feature>
<dbReference type="InterPro" id="IPR050833">
    <property type="entry name" value="Poly_Biosynth_Transport"/>
</dbReference>
<reference evidence="8 9" key="1">
    <citation type="submission" date="2019-09" db="EMBL/GenBank/DDBJ databases">
        <title>Non-baumannii Acinetobacter spp. carrying blaNDM-1 isolated in China.</title>
        <authorList>
            <person name="Cui C."/>
            <person name="Chen C."/>
            <person name="Sun J."/>
            <person name="Liu Y."/>
        </authorList>
    </citation>
    <scope>NUCLEOTIDE SEQUENCE [LARGE SCALE GENOMIC DNA]</scope>
    <source>
        <strain evidence="8 9">B18</strain>
    </source>
</reference>
<dbReference type="GO" id="GO:0005886">
    <property type="term" value="C:plasma membrane"/>
    <property type="evidence" value="ECO:0007669"/>
    <property type="project" value="UniProtKB-SubCell"/>
</dbReference>
<dbReference type="PANTHER" id="PTHR30250:SF10">
    <property type="entry name" value="LIPOPOLYSACCHARIDE BIOSYNTHESIS PROTEIN WZXC"/>
    <property type="match status" value="1"/>
</dbReference>
<dbReference type="PANTHER" id="PTHR30250">
    <property type="entry name" value="PST FAMILY PREDICTED COLANIC ACID TRANSPORTER"/>
    <property type="match status" value="1"/>
</dbReference>
<feature type="transmembrane region" description="Helical" evidence="7">
    <location>
        <begin position="171"/>
        <end position="190"/>
    </location>
</feature>
<organism evidence="8 9">
    <name type="scientific">Acinetobacter indicus</name>
    <dbReference type="NCBI Taxonomy" id="756892"/>
    <lineage>
        <taxon>Bacteria</taxon>
        <taxon>Pseudomonadati</taxon>
        <taxon>Pseudomonadota</taxon>
        <taxon>Gammaproteobacteria</taxon>
        <taxon>Moraxellales</taxon>
        <taxon>Moraxellaceae</taxon>
        <taxon>Acinetobacter</taxon>
    </lineage>
</organism>
<evidence type="ECO:0000256" key="3">
    <source>
        <dbReference type="ARBA" id="ARBA00022475"/>
    </source>
</evidence>
<comment type="similarity">
    <text evidence="2">Belongs to the polysaccharide synthase family.</text>
</comment>
<evidence type="ECO:0000256" key="4">
    <source>
        <dbReference type="ARBA" id="ARBA00022692"/>
    </source>
</evidence>
<evidence type="ECO:0000313" key="8">
    <source>
        <dbReference type="EMBL" id="QIC71521.1"/>
    </source>
</evidence>
<gene>
    <name evidence="8" type="ORF">FSC09_14520</name>
</gene>
<dbReference type="Proteomes" id="UP000503440">
    <property type="component" value="Chromosome"/>
</dbReference>
<dbReference type="CDD" id="cd13127">
    <property type="entry name" value="MATE_tuaB_like"/>
    <property type="match status" value="1"/>
</dbReference>
<feature type="transmembrane region" description="Helical" evidence="7">
    <location>
        <begin position="210"/>
        <end position="231"/>
    </location>
</feature>
<keyword evidence="4 7" id="KW-0812">Transmembrane</keyword>
<evidence type="ECO:0000256" key="7">
    <source>
        <dbReference type="SAM" id="Phobius"/>
    </source>
</evidence>
<keyword evidence="3" id="KW-1003">Cell membrane</keyword>
<proteinExistence type="inferred from homology"/>
<feature type="transmembrane region" description="Helical" evidence="7">
    <location>
        <begin position="147"/>
        <end position="165"/>
    </location>
</feature>
<feature type="transmembrane region" description="Helical" evidence="7">
    <location>
        <begin position="79"/>
        <end position="103"/>
    </location>
</feature>
<sequence>MSLSTKTITGVLWNFGEQLLRRGVQAFTTILLAFFLAPEAYGLVAMMAVFIAIATSVMDSGFKQALIRLSNATQKDLSTAFWTNLGLGGLAYVVLFVSAPLIADFYKEPQLVLLIRIASIVVLISAFKIVQEAVFSRELNFKIQLKANLPAALVSSVVAIVLAYWDYGVWALVAQMHIFALISVLSFWYYSRWRPSFLFNKQSFLKMYDFGYKLLLSGLLDIVFRNVYVIVIAKTLSSGITGLYYFATQIVSIIDTQLVSAISNVTYPALSKIQSDEKKLKEGYRRIIILVTFIVFPTFTCLAALAGPLFHAFLPERWWQAVPYLQWLCIGGMFYPLHSINLNVLKVKGRSDLFLYLEIVKKALVVFVLLISFRYGIYGILIGQAIVTTLAYIPNSYFTAKLISYPITEQVKDFLPNLILSLLVAGGVYSLTLVLLWSEWLMLLVLLPLGVVAYFLLAYVFKMQALTLCLNLVRQQVLKNR</sequence>
<feature type="transmembrane region" description="Helical" evidence="7">
    <location>
        <begin position="353"/>
        <end position="371"/>
    </location>
</feature>
<keyword evidence="5 7" id="KW-1133">Transmembrane helix</keyword>
<accession>A0A6C0Y5J4</accession>
<evidence type="ECO:0000256" key="2">
    <source>
        <dbReference type="ARBA" id="ARBA00007430"/>
    </source>
</evidence>
<evidence type="ECO:0000256" key="6">
    <source>
        <dbReference type="ARBA" id="ARBA00023136"/>
    </source>
</evidence>
<feature type="transmembrane region" description="Helical" evidence="7">
    <location>
        <begin position="324"/>
        <end position="341"/>
    </location>
</feature>